<dbReference type="AlphaFoldDB" id="A0A836JH87"/>
<comment type="caution">
    <text evidence="1">The sequence shown here is derived from an EMBL/GenBank/DDBJ whole genome shotgun (WGS) entry which is preliminary data.</text>
</comment>
<protein>
    <submittedName>
        <fullName evidence="1">GTD2A protein</fullName>
    </submittedName>
</protein>
<proteinExistence type="predicted"/>
<dbReference type="EMBL" id="JAANHZ010000379">
    <property type="protein sequence ID" value="KAG5311570.1"/>
    <property type="molecule type" value="Genomic_DNA"/>
</dbReference>
<dbReference type="PANTHER" id="PTHR45913">
    <property type="entry name" value="EPM2A-INTERACTING PROTEIN 1"/>
    <property type="match status" value="1"/>
</dbReference>
<sequence>MIDSKNRFFGLIKQRAMQTITKIINVIKGDQKFLSHQKFQNFLEHNAIYTDVSLYCEIRWLSAGKCLEKFFTTRKKVFLFLEDQVPAKYEGYPENKFHPLCELALITDMTNHLNILNLKLQETNQTISEFINYIDSFCRKLTLFKNHLENNSHYLRLRNFDLRIFSMFGFTYLCEYIFTKMKFIKMDKGSHLNDASLSSLMRISSSTIPVDISSLILCKRPRSN</sequence>
<feature type="non-terminal residue" evidence="1">
    <location>
        <position position="224"/>
    </location>
</feature>
<keyword evidence="2" id="KW-1185">Reference proteome</keyword>
<evidence type="ECO:0000313" key="2">
    <source>
        <dbReference type="Proteomes" id="UP000667349"/>
    </source>
</evidence>
<accession>A0A836JH87</accession>
<name>A0A836JH87_9HYME</name>
<reference evidence="1" key="1">
    <citation type="submission" date="2020-02" db="EMBL/GenBank/DDBJ databases">
        <title>Relaxed selection underlies rapid genomic changes in the transitions from sociality to social parasitism in ants.</title>
        <authorList>
            <person name="Bi X."/>
        </authorList>
    </citation>
    <scope>NUCLEOTIDE SEQUENCE</scope>
    <source>
        <strain evidence="1">BGI-DK2013a</strain>
        <tissue evidence="1">Whole body</tissue>
    </source>
</reference>
<feature type="non-terminal residue" evidence="1">
    <location>
        <position position="1"/>
    </location>
</feature>
<dbReference type="Proteomes" id="UP000667349">
    <property type="component" value="Unassembled WGS sequence"/>
</dbReference>
<evidence type="ECO:0000313" key="1">
    <source>
        <dbReference type="EMBL" id="KAG5311570.1"/>
    </source>
</evidence>
<dbReference type="PANTHER" id="PTHR45913:SF5">
    <property type="entry name" value="GENERAL TRANSCRIPTION FACTOR II-I REPEAT DOMAIN-CONTAINING PROTEIN 2A-LIKE PROTEIN"/>
    <property type="match status" value="1"/>
</dbReference>
<gene>
    <name evidence="1" type="primary">Gtf2ird2_1</name>
    <name evidence="1" type="ORF">G6Z75_0008924</name>
</gene>
<organism evidence="1 2">
    <name type="scientific">Acromyrmex insinuator</name>
    <dbReference type="NCBI Taxonomy" id="230686"/>
    <lineage>
        <taxon>Eukaryota</taxon>
        <taxon>Metazoa</taxon>
        <taxon>Ecdysozoa</taxon>
        <taxon>Arthropoda</taxon>
        <taxon>Hexapoda</taxon>
        <taxon>Insecta</taxon>
        <taxon>Pterygota</taxon>
        <taxon>Neoptera</taxon>
        <taxon>Endopterygota</taxon>
        <taxon>Hymenoptera</taxon>
        <taxon>Apocrita</taxon>
        <taxon>Aculeata</taxon>
        <taxon>Formicoidea</taxon>
        <taxon>Formicidae</taxon>
        <taxon>Myrmicinae</taxon>
        <taxon>Acromyrmex</taxon>
    </lineage>
</organism>